<evidence type="ECO:0000313" key="2">
    <source>
        <dbReference type="EMBL" id="KAF5937233.1"/>
    </source>
</evidence>
<dbReference type="PANTHER" id="PTHR43851">
    <property type="match status" value="1"/>
</dbReference>
<dbReference type="Proteomes" id="UP000593564">
    <property type="component" value="Unassembled WGS sequence"/>
</dbReference>
<accession>A0A7J7G8Z3</accession>
<gene>
    <name evidence="2" type="ORF">HYC85_024739</name>
</gene>
<reference evidence="2 3" key="2">
    <citation type="submission" date="2020-07" db="EMBL/GenBank/DDBJ databases">
        <title>Genome assembly of wild tea tree DASZ reveals pedigree and selection history of tea varieties.</title>
        <authorList>
            <person name="Zhang W."/>
        </authorList>
    </citation>
    <scope>NUCLEOTIDE SEQUENCE [LARGE SCALE GENOMIC DNA]</scope>
    <source>
        <strain evidence="3">cv. G240</strain>
        <tissue evidence="2">Leaf</tissue>
    </source>
</reference>
<dbReference type="EMBL" id="JACBKZ010000012">
    <property type="protein sequence ID" value="KAF5937233.1"/>
    <property type="molecule type" value="Genomic_DNA"/>
</dbReference>
<reference evidence="3" key="1">
    <citation type="journal article" date="2020" name="Nat. Commun.">
        <title>Genome assembly of wild tea tree DASZ reveals pedigree and selection history of tea varieties.</title>
        <authorList>
            <person name="Zhang W."/>
            <person name="Zhang Y."/>
            <person name="Qiu H."/>
            <person name="Guo Y."/>
            <person name="Wan H."/>
            <person name="Zhang X."/>
            <person name="Scossa F."/>
            <person name="Alseekh S."/>
            <person name="Zhang Q."/>
            <person name="Wang P."/>
            <person name="Xu L."/>
            <person name="Schmidt M.H."/>
            <person name="Jia X."/>
            <person name="Li D."/>
            <person name="Zhu A."/>
            <person name="Guo F."/>
            <person name="Chen W."/>
            <person name="Ni D."/>
            <person name="Usadel B."/>
            <person name="Fernie A.R."/>
            <person name="Wen W."/>
        </authorList>
    </citation>
    <scope>NUCLEOTIDE SEQUENCE [LARGE SCALE GENOMIC DNA]</scope>
    <source>
        <strain evidence="3">cv. G240</strain>
    </source>
</reference>
<evidence type="ECO:0000256" key="1">
    <source>
        <dbReference type="SAM" id="MobiDB-lite"/>
    </source>
</evidence>
<dbReference type="InterPro" id="IPR051409">
    <property type="entry name" value="Atypical_kinase_ADCK"/>
</dbReference>
<dbReference type="AlphaFoldDB" id="A0A7J7G8Z3"/>
<keyword evidence="3" id="KW-1185">Reference proteome</keyword>
<organism evidence="2 3">
    <name type="scientific">Camellia sinensis</name>
    <name type="common">Tea plant</name>
    <name type="synonym">Thea sinensis</name>
    <dbReference type="NCBI Taxonomy" id="4442"/>
    <lineage>
        <taxon>Eukaryota</taxon>
        <taxon>Viridiplantae</taxon>
        <taxon>Streptophyta</taxon>
        <taxon>Embryophyta</taxon>
        <taxon>Tracheophyta</taxon>
        <taxon>Spermatophyta</taxon>
        <taxon>Magnoliopsida</taxon>
        <taxon>eudicotyledons</taxon>
        <taxon>Gunneridae</taxon>
        <taxon>Pentapetalae</taxon>
        <taxon>asterids</taxon>
        <taxon>Ericales</taxon>
        <taxon>Theaceae</taxon>
        <taxon>Camellia</taxon>
    </lineage>
</organism>
<dbReference type="PANTHER" id="PTHR43851:SF3">
    <property type="entry name" value="COENZYME Q8"/>
    <property type="match status" value="1"/>
</dbReference>
<protein>
    <submittedName>
        <fullName evidence="2">Uncharacterized protein</fullName>
    </submittedName>
</protein>
<proteinExistence type="predicted"/>
<sequence>MGSSLTKKELDRIVDGLSLLNKEVVKCSRSQNGDLQYLITSSLKKVILVVTDLSELTTGEVCEFSTPPPPPPSPPTSSSNNSKATTSVVYFEAAVEENQPQTPSPLQPSPSPLPSNVGGKEVPFPEIPPPLPSNVGCDVKDGLLASEANVALNKEEPAPSPSPPKIRKRRPRERRVPSTPSSRALGFAGLGASLAWGTIQESAKRIVFGMPDSQEKQSALSPFLSKKNAKRLALALCRMRGAALKLGQMLSIQDESIIPPPVLKQFKEKHPNIKLVKVIGKVGRKQ</sequence>
<feature type="region of interest" description="Disordered" evidence="1">
    <location>
        <begin position="61"/>
        <end position="183"/>
    </location>
</feature>
<feature type="compositionally biased region" description="Pro residues" evidence="1">
    <location>
        <begin position="66"/>
        <end position="75"/>
    </location>
</feature>
<feature type="compositionally biased region" description="Pro residues" evidence="1">
    <location>
        <begin position="102"/>
        <end position="113"/>
    </location>
</feature>
<name>A0A7J7G8Z3_CAMSI</name>
<comment type="caution">
    <text evidence="2">The sequence shown here is derived from an EMBL/GenBank/DDBJ whole genome shotgun (WGS) entry which is preliminary data.</text>
</comment>
<dbReference type="GO" id="GO:0006744">
    <property type="term" value="P:ubiquinone biosynthetic process"/>
    <property type="evidence" value="ECO:0007669"/>
    <property type="project" value="TreeGrafter"/>
</dbReference>
<evidence type="ECO:0000313" key="3">
    <source>
        <dbReference type="Proteomes" id="UP000593564"/>
    </source>
</evidence>